<dbReference type="InterPro" id="IPR019291">
    <property type="entry name" value="Host_attachment_protein"/>
</dbReference>
<keyword evidence="3" id="KW-1185">Reference proteome</keyword>
<sequence>MKNQWVVVANASLARIFRRDGANGGLEPVEDMAHTQSRMHAKELAETAGPEPGVRDHHDDRFAARSDPRRKEHQIFARALADRLDKALANHEFDSLVLLAAKPFLGEIRHFLSEGVNDRVAVALNNDFTGLSAAEIAQRLELAGAAGHSSSRGAA</sequence>
<dbReference type="Pfam" id="PF10116">
    <property type="entry name" value="Host_attach"/>
    <property type="match status" value="1"/>
</dbReference>
<gene>
    <name evidence="2" type="ORF">WKW77_07030</name>
</gene>
<reference evidence="2 3" key="1">
    <citation type="submission" date="2024-03" db="EMBL/GenBank/DDBJ databases">
        <title>Novel species of the genus Variovorax.</title>
        <authorList>
            <person name="Liu Q."/>
            <person name="Xin Y.-H."/>
        </authorList>
    </citation>
    <scope>NUCLEOTIDE SEQUENCE [LARGE SCALE GENOMIC DNA]</scope>
    <source>
        <strain evidence="2 3">KACC 18899</strain>
    </source>
</reference>
<protein>
    <submittedName>
        <fullName evidence="2">Host attachment protein</fullName>
    </submittedName>
</protein>
<feature type="region of interest" description="Disordered" evidence="1">
    <location>
        <begin position="46"/>
        <end position="68"/>
    </location>
</feature>
<evidence type="ECO:0000256" key="1">
    <source>
        <dbReference type="SAM" id="MobiDB-lite"/>
    </source>
</evidence>
<dbReference type="Proteomes" id="UP001365846">
    <property type="component" value="Unassembled WGS sequence"/>
</dbReference>
<name>A0ABU8VB31_9BURK</name>
<dbReference type="RefSeq" id="WP_340356125.1">
    <property type="nucleotide sequence ID" value="NZ_JBBKZU010000002.1"/>
</dbReference>
<feature type="compositionally biased region" description="Basic and acidic residues" evidence="1">
    <location>
        <begin position="53"/>
        <end position="68"/>
    </location>
</feature>
<comment type="caution">
    <text evidence="2">The sequence shown here is derived from an EMBL/GenBank/DDBJ whole genome shotgun (WGS) entry which is preliminary data.</text>
</comment>
<accession>A0ABU8VB31</accession>
<organism evidence="2 3">
    <name type="scientific">Variovorax ureilyticus</name>
    <dbReference type="NCBI Taxonomy" id="1836198"/>
    <lineage>
        <taxon>Bacteria</taxon>
        <taxon>Pseudomonadati</taxon>
        <taxon>Pseudomonadota</taxon>
        <taxon>Betaproteobacteria</taxon>
        <taxon>Burkholderiales</taxon>
        <taxon>Comamonadaceae</taxon>
        <taxon>Variovorax</taxon>
    </lineage>
</organism>
<dbReference type="EMBL" id="JBBKZU010000002">
    <property type="protein sequence ID" value="MEJ8810816.1"/>
    <property type="molecule type" value="Genomic_DNA"/>
</dbReference>
<evidence type="ECO:0000313" key="2">
    <source>
        <dbReference type="EMBL" id="MEJ8810816.1"/>
    </source>
</evidence>
<proteinExistence type="predicted"/>
<evidence type="ECO:0000313" key="3">
    <source>
        <dbReference type="Proteomes" id="UP001365846"/>
    </source>
</evidence>